<gene>
    <name evidence="2" type="ORF">NKR23_g2085</name>
</gene>
<reference evidence="2" key="1">
    <citation type="submission" date="2022-07" db="EMBL/GenBank/DDBJ databases">
        <title>Fungi with potential for degradation of polypropylene.</title>
        <authorList>
            <person name="Gostincar C."/>
        </authorList>
    </citation>
    <scope>NUCLEOTIDE SEQUENCE</scope>
    <source>
        <strain evidence="2">EXF-13308</strain>
    </source>
</reference>
<accession>A0AA38S9G7</accession>
<evidence type="ECO:0008006" key="4">
    <source>
        <dbReference type="Google" id="ProtNLM"/>
    </source>
</evidence>
<proteinExistence type="predicted"/>
<sequence length="117" mass="11472">MQLTTLLTAALLPLVALAQDSTTTATSTVYLTKTIKIAKVVATTTMTYNNATSSYMPTGTGASSIILASTTTPSEAGSTTSTGAVVSPSIDNNSGSSLGAAQVAIAGVAGIVVAALM</sequence>
<name>A0AA38S9G7_9PEZI</name>
<protein>
    <recommendedName>
        <fullName evidence="4">Antifreeze protein</fullName>
    </recommendedName>
</protein>
<evidence type="ECO:0000313" key="3">
    <source>
        <dbReference type="Proteomes" id="UP001174694"/>
    </source>
</evidence>
<organism evidence="2 3">
    <name type="scientific">Pleurostoma richardsiae</name>
    <dbReference type="NCBI Taxonomy" id="41990"/>
    <lineage>
        <taxon>Eukaryota</taxon>
        <taxon>Fungi</taxon>
        <taxon>Dikarya</taxon>
        <taxon>Ascomycota</taxon>
        <taxon>Pezizomycotina</taxon>
        <taxon>Sordariomycetes</taxon>
        <taxon>Sordariomycetidae</taxon>
        <taxon>Calosphaeriales</taxon>
        <taxon>Pleurostomataceae</taxon>
        <taxon>Pleurostoma</taxon>
    </lineage>
</organism>
<keyword evidence="3" id="KW-1185">Reference proteome</keyword>
<feature type="signal peptide" evidence="1">
    <location>
        <begin position="1"/>
        <end position="18"/>
    </location>
</feature>
<comment type="caution">
    <text evidence="2">The sequence shown here is derived from an EMBL/GenBank/DDBJ whole genome shotgun (WGS) entry which is preliminary data.</text>
</comment>
<dbReference type="EMBL" id="JANBVO010000003">
    <property type="protein sequence ID" value="KAJ9155506.1"/>
    <property type="molecule type" value="Genomic_DNA"/>
</dbReference>
<dbReference type="Proteomes" id="UP001174694">
    <property type="component" value="Unassembled WGS sequence"/>
</dbReference>
<evidence type="ECO:0000256" key="1">
    <source>
        <dbReference type="SAM" id="SignalP"/>
    </source>
</evidence>
<dbReference type="AlphaFoldDB" id="A0AA38S9G7"/>
<feature type="chain" id="PRO_5041337802" description="Antifreeze protein" evidence="1">
    <location>
        <begin position="19"/>
        <end position="117"/>
    </location>
</feature>
<keyword evidence="1" id="KW-0732">Signal</keyword>
<evidence type="ECO:0000313" key="2">
    <source>
        <dbReference type="EMBL" id="KAJ9155506.1"/>
    </source>
</evidence>